<organism evidence="2 3">
    <name type="scientific">Flavobacterium jejuense</name>
    <dbReference type="NCBI Taxonomy" id="1544455"/>
    <lineage>
        <taxon>Bacteria</taxon>
        <taxon>Pseudomonadati</taxon>
        <taxon>Bacteroidota</taxon>
        <taxon>Flavobacteriia</taxon>
        <taxon>Flavobacteriales</taxon>
        <taxon>Flavobacteriaceae</taxon>
        <taxon>Flavobacterium</taxon>
    </lineage>
</organism>
<dbReference type="InterPro" id="IPR000595">
    <property type="entry name" value="cNMP-bd_dom"/>
</dbReference>
<accession>A0ABX0IU06</accession>
<reference evidence="2" key="2">
    <citation type="submission" date="2020-02" db="EMBL/GenBank/DDBJ databases">
        <title>Flavobacterium profundi sp. nov., isolated from a deep-sea seamount.</title>
        <authorList>
            <person name="Zhang D.-C."/>
        </authorList>
    </citation>
    <scope>NUCLEOTIDE SEQUENCE</scope>
    <source>
        <strain evidence="2">EC11</strain>
    </source>
</reference>
<proteinExistence type="predicted"/>
<dbReference type="InterPro" id="IPR014710">
    <property type="entry name" value="RmlC-like_jellyroll"/>
</dbReference>
<gene>
    <name evidence="2" type="ORF">FIA58_006170</name>
</gene>
<evidence type="ECO:0000259" key="1">
    <source>
        <dbReference type="PROSITE" id="PS50042"/>
    </source>
</evidence>
<dbReference type="Proteomes" id="UP000817854">
    <property type="component" value="Unassembled WGS sequence"/>
</dbReference>
<evidence type="ECO:0000313" key="2">
    <source>
        <dbReference type="EMBL" id="NHN25260.1"/>
    </source>
</evidence>
<sequence>MKELTEYILQFGNLNKQQIDLIERKTTVLELKKGEYFSEAGKIPQQVGIIVEGILRVCYYNNKGEEITRYFIDENHLVVDIKNFEANTESAEYVQAITDCKLFVFSKQAWEELLNTIVGWDAIVNKIIKKALIIKLERRSPLIEQDATARYLAFLKKYPKLTNRIPLSYLASYLGITQSTLSRVRKNLN</sequence>
<feature type="domain" description="Cyclic nucleotide-binding" evidence="1">
    <location>
        <begin position="10"/>
        <end position="114"/>
    </location>
</feature>
<dbReference type="Gene3D" id="2.60.120.10">
    <property type="entry name" value="Jelly Rolls"/>
    <property type="match status" value="1"/>
</dbReference>
<comment type="caution">
    <text evidence="2">The sequence shown here is derived from an EMBL/GenBank/DDBJ whole genome shotgun (WGS) entry which is preliminary data.</text>
</comment>
<evidence type="ECO:0000313" key="3">
    <source>
        <dbReference type="Proteomes" id="UP000817854"/>
    </source>
</evidence>
<dbReference type="RefSeq" id="WP_140961250.1">
    <property type="nucleotide sequence ID" value="NZ_VEVQ02000003.1"/>
</dbReference>
<keyword evidence="3" id="KW-1185">Reference proteome</keyword>
<protein>
    <submittedName>
        <fullName evidence="2">Crp/Fnr family transcriptional regulator</fullName>
    </submittedName>
</protein>
<dbReference type="Pfam" id="PF00027">
    <property type="entry name" value="cNMP_binding"/>
    <property type="match status" value="1"/>
</dbReference>
<reference evidence="2" key="1">
    <citation type="submission" date="2019-05" db="EMBL/GenBank/DDBJ databases">
        <authorList>
            <person name="Lianzixin W."/>
        </authorList>
    </citation>
    <scope>NUCLEOTIDE SEQUENCE</scope>
    <source>
        <strain evidence="2">EC11</strain>
    </source>
</reference>
<name>A0ABX0IU06_9FLAO</name>
<dbReference type="SUPFAM" id="SSF51206">
    <property type="entry name" value="cAMP-binding domain-like"/>
    <property type="match status" value="1"/>
</dbReference>
<dbReference type="CDD" id="cd00038">
    <property type="entry name" value="CAP_ED"/>
    <property type="match status" value="1"/>
</dbReference>
<dbReference type="InterPro" id="IPR018490">
    <property type="entry name" value="cNMP-bd_dom_sf"/>
</dbReference>
<dbReference type="PROSITE" id="PS50042">
    <property type="entry name" value="CNMP_BINDING_3"/>
    <property type="match status" value="1"/>
</dbReference>
<dbReference type="EMBL" id="VEVQ02000003">
    <property type="protein sequence ID" value="NHN25260.1"/>
    <property type="molecule type" value="Genomic_DNA"/>
</dbReference>